<proteinExistence type="inferred from homology"/>
<feature type="transmembrane region" description="Helical" evidence="10">
    <location>
        <begin position="236"/>
        <end position="257"/>
    </location>
</feature>
<feature type="transmembrane region" description="Helical" evidence="10">
    <location>
        <begin position="269"/>
        <end position="294"/>
    </location>
</feature>
<feature type="compositionally biased region" description="Basic and acidic residues" evidence="9">
    <location>
        <begin position="394"/>
        <end position="407"/>
    </location>
</feature>
<feature type="transmembrane region" description="Helical" evidence="10">
    <location>
        <begin position="87"/>
        <end position="108"/>
    </location>
</feature>
<keyword evidence="5 10" id="KW-0472">Membrane</keyword>
<feature type="transmembrane region" description="Helical" evidence="10">
    <location>
        <begin position="12"/>
        <end position="37"/>
    </location>
</feature>
<comment type="caution">
    <text evidence="11">The sequence shown here is derived from an EMBL/GenBank/DDBJ whole genome shotgun (WGS) entry which is preliminary data.</text>
</comment>
<dbReference type="PANTHER" id="PTHR45695:SF9">
    <property type="entry name" value="LEUCOKININ RECEPTOR"/>
    <property type="match status" value="1"/>
</dbReference>
<keyword evidence="2 8" id="KW-0812">Transmembrane</keyword>
<accession>A0A7D9EN29</accession>
<reference evidence="11" key="1">
    <citation type="submission" date="2020-04" db="EMBL/GenBank/DDBJ databases">
        <authorList>
            <person name="Alioto T."/>
            <person name="Alioto T."/>
            <person name="Gomez Garrido J."/>
        </authorList>
    </citation>
    <scope>NUCLEOTIDE SEQUENCE</scope>
    <source>
        <strain evidence="11">A484AB</strain>
    </source>
</reference>
<dbReference type="EMBL" id="CACRXK020007405">
    <property type="protein sequence ID" value="CAB4012159.1"/>
    <property type="molecule type" value="Genomic_DNA"/>
</dbReference>
<gene>
    <name evidence="11" type="ORF">PACLA_8A063884</name>
</gene>
<feature type="region of interest" description="Disordered" evidence="9">
    <location>
        <begin position="352"/>
        <end position="408"/>
    </location>
</feature>
<protein>
    <submittedName>
        <fullName evidence="11">Partial</fullName>
    </submittedName>
</protein>
<dbReference type="PRINTS" id="PR00237">
    <property type="entry name" value="GPCRRHODOPSN"/>
</dbReference>
<dbReference type="PROSITE" id="PS00237">
    <property type="entry name" value="G_PROTEIN_RECEP_F1_1"/>
    <property type="match status" value="1"/>
</dbReference>
<evidence type="ECO:0000256" key="9">
    <source>
        <dbReference type="SAM" id="MobiDB-lite"/>
    </source>
</evidence>
<keyword evidence="7 8" id="KW-0807">Transducer</keyword>
<feature type="compositionally biased region" description="Polar residues" evidence="9">
    <location>
        <begin position="354"/>
        <end position="370"/>
    </location>
</feature>
<keyword evidence="12" id="KW-1185">Reference proteome</keyword>
<sequence>MVENGEPFALTMVLRLCFVIVFCVGLCGNLLVCIVMIQQRRMRTVMNCFTLNLAISDLIIIVIYVPSQYAAYENNQNWPFGNVGCRITYSTVPVCVSASSATLLAISCERFRGIVFPFQPRLRLTTVRRIIIIIWIVSITTALPLMIIAGTIHKGDNTFCDELWPNPDSSRFYWIAMFLLQYVIPLIVMSVLYSVAGWKLQKRSRFLANNSRGRAGSINYAAEVARQRQSQKITKMLVALILIYSFCMLPQHVVYFWSMYGNLREWKYYLYVFRISNVFTMANSALNSIVYGTLQADFRKAYRLFFLKCNCCLCREKERENSSQEKPYNKIAFKLKPVQKDTVETSFREKMKSLATSDPENNGISGTNKASLNRRLSSDSRSPLISGESTSDSQHSKHSDSHKENNEVKIILHQNGVKLKELKDWNGNTNDSQHVNAGTTYVKVFLNKETRRKETLVHDDTNQSSVIFDTVIKPEDIGLLDSAKETVL</sequence>
<dbReference type="InterPro" id="IPR000276">
    <property type="entry name" value="GPCR_Rhodpsn"/>
</dbReference>
<comment type="subcellular location">
    <subcellularLocation>
        <location evidence="1">Membrane</location>
        <topology evidence="1">Multi-pass membrane protein</topology>
    </subcellularLocation>
</comment>
<dbReference type="Gene3D" id="1.20.1070.10">
    <property type="entry name" value="Rhodopsin 7-helix transmembrane proteins"/>
    <property type="match status" value="1"/>
</dbReference>
<evidence type="ECO:0000256" key="1">
    <source>
        <dbReference type="ARBA" id="ARBA00004141"/>
    </source>
</evidence>
<evidence type="ECO:0000313" key="11">
    <source>
        <dbReference type="EMBL" id="CAB4012159.1"/>
    </source>
</evidence>
<dbReference type="GO" id="GO:0005886">
    <property type="term" value="C:plasma membrane"/>
    <property type="evidence" value="ECO:0007669"/>
    <property type="project" value="TreeGrafter"/>
</dbReference>
<evidence type="ECO:0000256" key="7">
    <source>
        <dbReference type="ARBA" id="ARBA00023224"/>
    </source>
</evidence>
<feature type="transmembrane region" description="Helical" evidence="10">
    <location>
        <begin position="49"/>
        <end position="67"/>
    </location>
</feature>
<evidence type="ECO:0000256" key="6">
    <source>
        <dbReference type="ARBA" id="ARBA00023170"/>
    </source>
</evidence>
<feature type="transmembrane region" description="Helical" evidence="10">
    <location>
        <begin position="172"/>
        <end position="196"/>
    </location>
</feature>
<dbReference type="GO" id="GO:0004930">
    <property type="term" value="F:G protein-coupled receptor activity"/>
    <property type="evidence" value="ECO:0007669"/>
    <property type="project" value="UniProtKB-KW"/>
</dbReference>
<evidence type="ECO:0000256" key="3">
    <source>
        <dbReference type="ARBA" id="ARBA00022989"/>
    </source>
</evidence>
<evidence type="ECO:0000256" key="10">
    <source>
        <dbReference type="SAM" id="Phobius"/>
    </source>
</evidence>
<dbReference type="PANTHER" id="PTHR45695">
    <property type="entry name" value="LEUCOKININ RECEPTOR-RELATED"/>
    <property type="match status" value="1"/>
</dbReference>
<keyword evidence="3 10" id="KW-1133">Transmembrane helix</keyword>
<dbReference type="SUPFAM" id="SSF81321">
    <property type="entry name" value="Family A G protein-coupled receptor-like"/>
    <property type="match status" value="1"/>
</dbReference>
<dbReference type="SMART" id="SM01381">
    <property type="entry name" value="7TM_GPCR_Srsx"/>
    <property type="match status" value="1"/>
</dbReference>
<keyword evidence="6 8" id="KW-0675">Receptor</keyword>
<organism evidence="11 12">
    <name type="scientific">Paramuricea clavata</name>
    <name type="common">Red gorgonian</name>
    <name type="synonym">Violescent sea-whip</name>
    <dbReference type="NCBI Taxonomy" id="317549"/>
    <lineage>
        <taxon>Eukaryota</taxon>
        <taxon>Metazoa</taxon>
        <taxon>Cnidaria</taxon>
        <taxon>Anthozoa</taxon>
        <taxon>Octocorallia</taxon>
        <taxon>Malacalcyonacea</taxon>
        <taxon>Plexauridae</taxon>
        <taxon>Paramuricea</taxon>
    </lineage>
</organism>
<keyword evidence="4 8" id="KW-0297">G-protein coupled receptor</keyword>
<dbReference type="Pfam" id="PF00001">
    <property type="entry name" value="7tm_1"/>
    <property type="match status" value="1"/>
</dbReference>
<evidence type="ECO:0000313" key="12">
    <source>
        <dbReference type="Proteomes" id="UP001152795"/>
    </source>
</evidence>
<evidence type="ECO:0000256" key="4">
    <source>
        <dbReference type="ARBA" id="ARBA00023040"/>
    </source>
</evidence>
<evidence type="ECO:0000256" key="5">
    <source>
        <dbReference type="ARBA" id="ARBA00023136"/>
    </source>
</evidence>
<evidence type="ECO:0000256" key="2">
    <source>
        <dbReference type="ARBA" id="ARBA00022692"/>
    </source>
</evidence>
<feature type="compositionally biased region" description="Low complexity" evidence="9">
    <location>
        <begin position="371"/>
        <end position="393"/>
    </location>
</feature>
<dbReference type="PROSITE" id="PS50262">
    <property type="entry name" value="G_PROTEIN_RECEP_F1_2"/>
    <property type="match status" value="1"/>
</dbReference>
<comment type="similarity">
    <text evidence="8">Belongs to the G-protein coupled receptor 1 family.</text>
</comment>
<feature type="transmembrane region" description="Helical" evidence="10">
    <location>
        <begin position="129"/>
        <end position="152"/>
    </location>
</feature>
<dbReference type="InterPro" id="IPR017452">
    <property type="entry name" value="GPCR_Rhodpsn_7TM"/>
</dbReference>
<dbReference type="CDD" id="cd00637">
    <property type="entry name" value="7tm_classA_rhodopsin-like"/>
    <property type="match status" value="1"/>
</dbReference>
<dbReference type="AlphaFoldDB" id="A0A7D9EN29"/>
<name>A0A7D9EN29_PARCT</name>
<evidence type="ECO:0000256" key="8">
    <source>
        <dbReference type="RuleBase" id="RU000688"/>
    </source>
</evidence>
<dbReference type="Proteomes" id="UP001152795">
    <property type="component" value="Unassembled WGS sequence"/>
</dbReference>
<dbReference type="OrthoDB" id="10053194at2759"/>